<dbReference type="GO" id="GO:0008028">
    <property type="term" value="F:monocarboxylic acid transmembrane transporter activity"/>
    <property type="evidence" value="ECO:0007669"/>
    <property type="project" value="TreeGrafter"/>
</dbReference>
<feature type="transmembrane region" description="Helical" evidence="2">
    <location>
        <begin position="565"/>
        <end position="592"/>
    </location>
</feature>
<feature type="transmembrane region" description="Helical" evidence="2">
    <location>
        <begin position="794"/>
        <end position="817"/>
    </location>
</feature>
<feature type="transmembrane region" description="Helical" evidence="2">
    <location>
        <begin position="55"/>
        <end position="73"/>
    </location>
</feature>
<feature type="transmembrane region" description="Helical" evidence="2">
    <location>
        <begin position="511"/>
        <end position="528"/>
    </location>
</feature>
<protein>
    <submittedName>
        <fullName evidence="3">Monocarboxylate transporter 1 like protein</fullName>
    </submittedName>
</protein>
<dbReference type="InterPro" id="IPR011701">
    <property type="entry name" value="MFS"/>
</dbReference>
<feature type="transmembrane region" description="Helical" evidence="2">
    <location>
        <begin position="469"/>
        <end position="491"/>
    </location>
</feature>
<feature type="transmembrane region" description="Helical" evidence="2">
    <location>
        <begin position="762"/>
        <end position="788"/>
    </location>
</feature>
<keyword evidence="2" id="KW-0812">Transmembrane</keyword>
<dbReference type="PANTHER" id="PTHR11360:SF303">
    <property type="entry name" value="MAJOR FACILITATOR SUPERFAMILY (MFS) PROFILE DOMAIN-CONTAINING PROTEIN"/>
    <property type="match status" value="1"/>
</dbReference>
<dbReference type="InterPro" id="IPR036259">
    <property type="entry name" value="MFS_trans_sf"/>
</dbReference>
<sequence>MIPTKVSGLFFVEILDRYKVNRHLAGYPMFTVTLMRCSGGPFVGYFAERFGMNRVLILGSILSAVGISACFFAENISILTVFIGLIHGSGVALNNTLLALLVKIHFKKHLTLAFGITQAGSCIGAFFTPPLLLWIFRNYGTSGGFLIIGAMVLNTLPIVMIINILSPDRTSSKSGNSVKSKECTKGQSGTDVTKTVSYSEGEDSDKTYITGNENEKDVKTREENVVPEIQNSPESEDLTSLILNRYKCDHAEVVTDGTNSKSKGPSNEFNFCSISGKAEGSETGKEAMVLDEWEIISENKPKTITHEKEDKVDIDRNINEFRNYSKGESIPLVDIRRNTTANISDETLQPSTDHTYSKSKCKIKAEINNKNILGNVNDYDHSKDSNSDALPSTSVKNISASRSSEYSAKTQLQLMTETEEVIPPFLSPFNPISSEVTLPCNQEINHKEILKTDKQHSQRAKNANRSLRIFLDVTFWIVVITQSLHVFILIVFWTTMIDFSRDKNIDRSMEVYLLMVLPIAEIIGRLGLGWITDSNYVTRINFSILSFIIMGCSCSLMAWAREFYIVIISIFLFGIISSGLITMLPMIVFEFFDSTKHTMGQASRYCLFGPLSFLNGPLIGYFRDTVGSYSWLYHTLAVVSVACAALSALIPICNIEDCAQLLSMELDYCCFLELFNNYFFMRHRLDIYRQTGPLVGYFAERFGMNGVMILGSILSAAGISACFFAEDIAVVIVLLGVLHGLGVAFLNIFLPMIVKIHFKKHLTLAFGVTQAGACIGAFFAPALLLWIFRNYGTSGGFLIIGAMVLNSLPIVMIINILSPDRTSSKLGNSAKSKEFTKGQLETALTTTVHFGTTEVEDNALTDITDGKEEKVLKVREENIISKIQNSPENEDVASLVLNSPKCDHAEVVTDGTDAKALGSLSDFNMCRISAENAESETGKKGMELLLDKLGKASEMKQQKQNHKEEIKITTDKKINEFQNYIKEEFIPLVDIRTKPIKKDCEENVQQPTDYTYSKKRFKYKAEVSNKDTQEQILKSANDRDRVKDSNIHTPPCNFVNNISCGSLTFPTKTQLQPVTETEEIISPALKVFNPKSSEPMLPSNQQFHQSEVLQIDEQRSTRATNANKSLKIFLDVTFWIVIITQSLHRIFQRHSGILLLAVSHNCSGVGGLCSSLCLDPCACQDQRREKENEENKLKMSFKKTNIYTSPR</sequence>
<dbReference type="InterPro" id="IPR050327">
    <property type="entry name" value="Proton-linked_MCT"/>
</dbReference>
<dbReference type="Gene3D" id="1.20.1250.20">
    <property type="entry name" value="MFS general substrate transporter like domains"/>
    <property type="match status" value="3"/>
</dbReference>
<proteinExistence type="predicted"/>
<feature type="transmembrane region" description="Helical" evidence="2">
    <location>
        <begin position="604"/>
        <end position="622"/>
    </location>
</feature>
<feature type="transmembrane region" description="Helical" evidence="2">
    <location>
        <begin position="634"/>
        <end position="655"/>
    </location>
</feature>
<feature type="compositionally biased region" description="Basic and acidic residues" evidence="1">
    <location>
        <begin position="213"/>
        <end position="223"/>
    </location>
</feature>
<evidence type="ECO:0000256" key="1">
    <source>
        <dbReference type="SAM" id="MobiDB-lite"/>
    </source>
</evidence>
<feature type="transmembrane region" description="Helical" evidence="2">
    <location>
        <begin position="540"/>
        <end position="559"/>
    </location>
</feature>
<feature type="transmembrane region" description="Helical" evidence="2">
    <location>
        <begin position="707"/>
        <end position="725"/>
    </location>
</feature>
<gene>
    <name evidence="3" type="ORF">HNY73_003186</name>
</gene>
<feature type="compositionally biased region" description="Polar residues" evidence="1">
    <location>
        <begin position="169"/>
        <end position="178"/>
    </location>
</feature>
<dbReference type="AlphaFoldDB" id="A0A8T0FX65"/>
<dbReference type="PANTHER" id="PTHR11360">
    <property type="entry name" value="MONOCARBOXYLATE TRANSPORTER"/>
    <property type="match status" value="1"/>
</dbReference>
<feature type="transmembrane region" description="Helical" evidence="2">
    <location>
        <begin position="112"/>
        <end position="136"/>
    </location>
</feature>
<feature type="transmembrane region" description="Helical" evidence="2">
    <location>
        <begin position="142"/>
        <end position="165"/>
    </location>
</feature>
<keyword evidence="2" id="KW-0472">Membrane</keyword>
<feature type="region of interest" description="Disordered" evidence="1">
    <location>
        <begin position="169"/>
        <end position="223"/>
    </location>
</feature>
<feature type="transmembrane region" description="Helical" evidence="2">
    <location>
        <begin position="79"/>
        <end position="100"/>
    </location>
</feature>
<keyword evidence="2" id="KW-1133">Transmembrane helix</keyword>
<name>A0A8T0FX65_ARGBR</name>
<reference evidence="3" key="1">
    <citation type="journal article" date="2020" name="bioRxiv">
        <title>Chromosome-level reference genome of the European wasp spider Argiope bruennichi: a resource for studies on range expansion and evolutionary adaptation.</title>
        <authorList>
            <person name="Sheffer M.M."/>
            <person name="Hoppe A."/>
            <person name="Krehenwinkel H."/>
            <person name="Uhl G."/>
            <person name="Kuss A.W."/>
            <person name="Jensen L."/>
            <person name="Jensen C."/>
            <person name="Gillespie R.G."/>
            <person name="Hoff K.J."/>
            <person name="Prost S."/>
        </authorList>
    </citation>
    <scope>NUCLEOTIDE SEQUENCE</scope>
</reference>
<dbReference type="Pfam" id="PF07690">
    <property type="entry name" value="MFS_1"/>
    <property type="match status" value="2"/>
</dbReference>
<evidence type="ECO:0000313" key="4">
    <source>
        <dbReference type="Proteomes" id="UP000807504"/>
    </source>
</evidence>
<comment type="caution">
    <text evidence="3">The sequence shown here is derived from an EMBL/GenBank/DDBJ whole genome shotgun (WGS) entry which is preliminary data.</text>
</comment>
<feature type="transmembrane region" description="Helical" evidence="2">
    <location>
        <begin position="731"/>
        <end position="750"/>
    </location>
</feature>
<reference evidence="3" key="2">
    <citation type="submission" date="2020-06" db="EMBL/GenBank/DDBJ databases">
        <authorList>
            <person name="Sheffer M."/>
        </authorList>
    </citation>
    <scope>NUCLEOTIDE SEQUENCE</scope>
</reference>
<dbReference type="EMBL" id="JABXBU010000002">
    <property type="protein sequence ID" value="KAF8795322.1"/>
    <property type="molecule type" value="Genomic_DNA"/>
</dbReference>
<keyword evidence="4" id="KW-1185">Reference proteome</keyword>
<dbReference type="SUPFAM" id="SSF103473">
    <property type="entry name" value="MFS general substrate transporter"/>
    <property type="match status" value="2"/>
</dbReference>
<accession>A0A8T0FX65</accession>
<dbReference type="Proteomes" id="UP000807504">
    <property type="component" value="Unassembled WGS sequence"/>
</dbReference>
<evidence type="ECO:0000313" key="3">
    <source>
        <dbReference type="EMBL" id="KAF8795322.1"/>
    </source>
</evidence>
<evidence type="ECO:0000256" key="2">
    <source>
        <dbReference type="SAM" id="Phobius"/>
    </source>
</evidence>
<organism evidence="3 4">
    <name type="scientific">Argiope bruennichi</name>
    <name type="common">Wasp spider</name>
    <name type="synonym">Aranea bruennichi</name>
    <dbReference type="NCBI Taxonomy" id="94029"/>
    <lineage>
        <taxon>Eukaryota</taxon>
        <taxon>Metazoa</taxon>
        <taxon>Ecdysozoa</taxon>
        <taxon>Arthropoda</taxon>
        <taxon>Chelicerata</taxon>
        <taxon>Arachnida</taxon>
        <taxon>Araneae</taxon>
        <taxon>Araneomorphae</taxon>
        <taxon>Entelegynae</taxon>
        <taxon>Araneoidea</taxon>
        <taxon>Araneidae</taxon>
        <taxon>Argiope</taxon>
    </lineage>
</organism>
<feature type="compositionally biased region" description="Polar residues" evidence="1">
    <location>
        <begin position="185"/>
        <end position="198"/>
    </location>
</feature>